<gene>
    <name evidence="3" type="ORF">NEF87_002404</name>
</gene>
<feature type="transmembrane region" description="Helical" evidence="2">
    <location>
        <begin position="326"/>
        <end position="345"/>
    </location>
</feature>
<organism evidence="3 4">
    <name type="scientific">Candidatus Lokiarchaeum ossiferum</name>
    <dbReference type="NCBI Taxonomy" id="2951803"/>
    <lineage>
        <taxon>Archaea</taxon>
        <taxon>Promethearchaeati</taxon>
        <taxon>Promethearchaeota</taxon>
        <taxon>Promethearchaeia</taxon>
        <taxon>Promethearchaeales</taxon>
        <taxon>Promethearchaeaceae</taxon>
        <taxon>Candidatus Lokiarchaeum</taxon>
    </lineage>
</organism>
<keyword evidence="2" id="KW-0812">Transmembrane</keyword>
<evidence type="ECO:0000313" key="4">
    <source>
        <dbReference type="Proteomes" id="UP001208689"/>
    </source>
</evidence>
<evidence type="ECO:0000256" key="1">
    <source>
        <dbReference type="SAM" id="MobiDB-lite"/>
    </source>
</evidence>
<sequence>MMDMKKMKTRKKQMLIITTIIFLFLQQNVKAASNSSLAFSEGTQLVWRVNKTTTTNGTDVEEKTFYQRLNISKIVEDSTTVNVTFNSLESNETVTESTINAANWTESHFGLTTGNQTNIFDRSVDGGDIFPFFCLLDSNLSKIQTFNETTTLNFLSEIAMKLSIEYLITLFVMAFSTISSDISELTNSSQILTCTDTKLVGSYAYNSTAFFSGTNAWTNMTLETTVDLNYDPVSRVLISGNINTATNMTMWNNTLMKYVSTDMTYLSEFQLIAPMNLDTSDSTTTTSTTTTSPDETSTSTSTNSTIETSHGEEGGIQGLLDSIPGFTAYYLIGFSILGIIILIKIRKYQ</sequence>
<keyword evidence="2" id="KW-1133">Transmembrane helix</keyword>
<evidence type="ECO:0000256" key="2">
    <source>
        <dbReference type="SAM" id="Phobius"/>
    </source>
</evidence>
<evidence type="ECO:0000313" key="3">
    <source>
        <dbReference type="EMBL" id="UYP46119.1"/>
    </source>
</evidence>
<dbReference type="Proteomes" id="UP001208689">
    <property type="component" value="Chromosome"/>
</dbReference>
<name>A0ABY6HRI3_9ARCH</name>
<reference evidence="3" key="1">
    <citation type="submission" date="2022-09" db="EMBL/GenBank/DDBJ databases">
        <title>Actin cytoskeleton and complex cell architecture in an #Asgard archaeon.</title>
        <authorList>
            <person name="Ponce Toledo R.I."/>
            <person name="Schleper C."/>
            <person name="Rodrigues Oliveira T."/>
            <person name="Wollweber F."/>
            <person name="Xu J."/>
            <person name="Rittmann S."/>
            <person name="Klingl A."/>
            <person name="Pilhofer M."/>
        </authorList>
    </citation>
    <scope>NUCLEOTIDE SEQUENCE</scope>
    <source>
        <strain evidence="3">B-35</strain>
    </source>
</reference>
<evidence type="ECO:0008006" key="5">
    <source>
        <dbReference type="Google" id="ProtNLM"/>
    </source>
</evidence>
<protein>
    <recommendedName>
        <fullName evidence="5">BspA family leucine-rich repeat surface protein</fullName>
    </recommendedName>
</protein>
<keyword evidence="4" id="KW-1185">Reference proteome</keyword>
<keyword evidence="2" id="KW-0472">Membrane</keyword>
<proteinExistence type="predicted"/>
<accession>A0ABY6HRI3</accession>
<feature type="compositionally biased region" description="Low complexity" evidence="1">
    <location>
        <begin position="280"/>
        <end position="308"/>
    </location>
</feature>
<dbReference type="EMBL" id="CP104013">
    <property type="protein sequence ID" value="UYP46119.1"/>
    <property type="molecule type" value="Genomic_DNA"/>
</dbReference>
<feature type="region of interest" description="Disordered" evidence="1">
    <location>
        <begin position="280"/>
        <end position="314"/>
    </location>
</feature>